<sequence>MPSLPFTKWSPSGNTTLLFPADAVAHARQAQVARAALMPHMLGGEQAGFCDMRARRLRMAGGEFCINAARAFGALLALEDARRAGQERDTDRAYACEVQVSGWQGTVGLRVRGGLPDWRVAADLHLPACPVRQEAEGVTLVRLPGIAHLLLDAAHAFPDDYLAASALLRRQFELADLPAAGVIWWRQIQNQLEMFPVVHVREAGTTCLENACGSGALALGLRLCPDGAQRRFTILQPGGEPLDVNIDRSEAPIRATVDGPVQLVSEGRVWLPEAMLRQD</sequence>
<gene>
    <name evidence="1" type="ORF">H9784_08420</name>
</gene>
<dbReference type="AlphaFoldDB" id="A0A9D2HPI0"/>
<evidence type="ECO:0008006" key="3">
    <source>
        <dbReference type="Google" id="ProtNLM"/>
    </source>
</evidence>
<organism evidence="1 2">
    <name type="scientific">Candidatus Desulfovibrio intestinavium</name>
    <dbReference type="NCBI Taxonomy" id="2838534"/>
    <lineage>
        <taxon>Bacteria</taxon>
        <taxon>Pseudomonadati</taxon>
        <taxon>Thermodesulfobacteriota</taxon>
        <taxon>Desulfovibrionia</taxon>
        <taxon>Desulfovibrionales</taxon>
        <taxon>Desulfovibrionaceae</taxon>
        <taxon>Desulfovibrio</taxon>
    </lineage>
</organism>
<dbReference type="Proteomes" id="UP000823821">
    <property type="component" value="Unassembled WGS sequence"/>
</dbReference>
<evidence type="ECO:0000313" key="1">
    <source>
        <dbReference type="EMBL" id="HJA79569.1"/>
    </source>
</evidence>
<reference evidence="1" key="2">
    <citation type="submission" date="2021-04" db="EMBL/GenBank/DDBJ databases">
        <authorList>
            <person name="Gilroy R."/>
        </authorList>
    </citation>
    <scope>NUCLEOTIDE SEQUENCE</scope>
    <source>
        <strain evidence="1">5032</strain>
    </source>
</reference>
<evidence type="ECO:0000313" key="2">
    <source>
        <dbReference type="Proteomes" id="UP000823821"/>
    </source>
</evidence>
<dbReference type="EMBL" id="DWZD01000046">
    <property type="protein sequence ID" value="HJA79569.1"/>
    <property type="molecule type" value="Genomic_DNA"/>
</dbReference>
<protein>
    <recommendedName>
        <fullName evidence="3">Diaminopimelate epimerase</fullName>
    </recommendedName>
</protein>
<name>A0A9D2HPI0_9BACT</name>
<comment type="caution">
    <text evidence="1">The sequence shown here is derived from an EMBL/GenBank/DDBJ whole genome shotgun (WGS) entry which is preliminary data.</text>
</comment>
<reference evidence="1" key="1">
    <citation type="journal article" date="2021" name="PeerJ">
        <title>Extensive microbial diversity within the chicken gut microbiome revealed by metagenomics and culture.</title>
        <authorList>
            <person name="Gilroy R."/>
            <person name="Ravi A."/>
            <person name="Getino M."/>
            <person name="Pursley I."/>
            <person name="Horton D.L."/>
            <person name="Alikhan N.F."/>
            <person name="Baker D."/>
            <person name="Gharbi K."/>
            <person name="Hall N."/>
            <person name="Watson M."/>
            <person name="Adriaenssens E.M."/>
            <person name="Foster-Nyarko E."/>
            <person name="Jarju S."/>
            <person name="Secka A."/>
            <person name="Antonio M."/>
            <person name="Oren A."/>
            <person name="Chaudhuri R.R."/>
            <person name="La Ragione R."/>
            <person name="Hildebrand F."/>
            <person name="Pallen M.J."/>
        </authorList>
    </citation>
    <scope>NUCLEOTIDE SEQUENCE</scope>
    <source>
        <strain evidence="1">5032</strain>
    </source>
</reference>
<dbReference type="InterPro" id="IPR058944">
    <property type="entry name" value="CntK-like"/>
</dbReference>
<accession>A0A9D2HPI0</accession>
<dbReference type="Pfam" id="PF26317">
    <property type="entry name" value="CntK_N"/>
    <property type="match status" value="1"/>
</dbReference>
<proteinExistence type="predicted"/>